<reference evidence="6 7" key="1">
    <citation type="submission" date="2017-03" db="EMBL/GenBank/DDBJ databases">
        <authorList>
            <person name="Afonso C.L."/>
            <person name="Miller P.J."/>
            <person name="Scott M.A."/>
            <person name="Spackman E."/>
            <person name="Goraichik I."/>
            <person name="Dimitrov K.M."/>
            <person name="Suarez D.L."/>
            <person name="Swayne D.E."/>
        </authorList>
    </citation>
    <scope>NUCLEOTIDE SEQUENCE [LARGE SCALE GENOMIC DNA]</scope>
    <source>
        <strain evidence="6 7">CECT 7745</strain>
    </source>
</reference>
<dbReference type="Gene3D" id="3.40.190.10">
    <property type="entry name" value="Periplasmic binding protein-like II"/>
    <property type="match status" value="2"/>
</dbReference>
<feature type="domain" description="HTH lysR-type" evidence="5">
    <location>
        <begin position="1"/>
        <end position="58"/>
    </location>
</feature>
<dbReference type="PANTHER" id="PTHR30126:SF21">
    <property type="entry name" value="TRANSCRIPTIONAL REGULATOR-RELATED"/>
    <property type="match status" value="1"/>
</dbReference>
<dbReference type="PANTHER" id="PTHR30126">
    <property type="entry name" value="HTH-TYPE TRANSCRIPTIONAL REGULATOR"/>
    <property type="match status" value="1"/>
</dbReference>
<accession>A0A1X7BWH6</accession>
<evidence type="ECO:0000313" key="7">
    <source>
        <dbReference type="Proteomes" id="UP000193224"/>
    </source>
</evidence>
<dbReference type="PRINTS" id="PR00039">
    <property type="entry name" value="HTHLYSR"/>
</dbReference>
<dbReference type="Pfam" id="PF03466">
    <property type="entry name" value="LysR_substrate"/>
    <property type="match status" value="1"/>
</dbReference>
<dbReference type="SUPFAM" id="SSF46785">
    <property type="entry name" value="Winged helix' DNA-binding domain"/>
    <property type="match status" value="1"/>
</dbReference>
<comment type="similarity">
    <text evidence="1">Belongs to the LysR transcriptional regulatory family.</text>
</comment>
<name>A0A1X7BWH6_9RHOB</name>
<evidence type="ECO:0000256" key="4">
    <source>
        <dbReference type="ARBA" id="ARBA00023163"/>
    </source>
</evidence>
<dbReference type="SUPFAM" id="SSF53850">
    <property type="entry name" value="Periplasmic binding protein-like II"/>
    <property type="match status" value="1"/>
</dbReference>
<evidence type="ECO:0000256" key="2">
    <source>
        <dbReference type="ARBA" id="ARBA00023015"/>
    </source>
</evidence>
<dbReference type="AlphaFoldDB" id="A0A1X7BWH6"/>
<dbReference type="Gene3D" id="1.10.10.10">
    <property type="entry name" value="Winged helix-like DNA-binding domain superfamily/Winged helix DNA-binding domain"/>
    <property type="match status" value="1"/>
</dbReference>
<organism evidence="6 7">
    <name type="scientific">Roseovarius aestuarii</name>
    <dbReference type="NCBI Taxonomy" id="475083"/>
    <lineage>
        <taxon>Bacteria</taxon>
        <taxon>Pseudomonadati</taxon>
        <taxon>Pseudomonadota</taxon>
        <taxon>Alphaproteobacteria</taxon>
        <taxon>Rhodobacterales</taxon>
        <taxon>Roseobacteraceae</taxon>
        <taxon>Roseovarius</taxon>
    </lineage>
</organism>
<dbReference type="InterPro" id="IPR000847">
    <property type="entry name" value="LysR_HTH_N"/>
</dbReference>
<keyword evidence="2" id="KW-0805">Transcription regulation</keyword>
<dbReference type="Pfam" id="PF00126">
    <property type="entry name" value="HTH_1"/>
    <property type="match status" value="1"/>
</dbReference>
<proteinExistence type="inferred from homology"/>
<dbReference type="InterPro" id="IPR036388">
    <property type="entry name" value="WH-like_DNA-bd_sf"/>
</dbReference>
<dbReference type="GO" id="GO:0003700">
    <property type="term" value="F:DNA-binding transcription factor activity"/>
    <property type="evidence" value="ECO:0007669"/>
    <property type="project" value="InterPro"/>
</dbReference>
<evidence type="ECO:0000256" key="1">
    <source>
        <dbReference type="ARBA" id="ARBA00009437"/>
    </source>
</evidence>
<evidence type="ECO:0000256" key="3">
    <source>
        <dbReference type="ARBA" id="ARBA00023125"/>
    </source>
</evidence>
<sequence length="278" mass="30585">MNIAAIQTFLTVIRTGNLNRAAEQMNITQSAVTARLDALEQALGARLLVRSRKGASLTKPGFAFLDQAEVIVRSWENARARTNLPRGVTRLFSFVCHPSLWSGLGEAWVNDLRNQQVETAIEVWAGLPGDATRWLQTGMSDAALLPEPMGEPGLNSREFARDRLVLVTTAPDTPTAWDQDYIYVDYGPDLRAQHAETWPADETASLSFSCPDWALAHLITHGGTAYLPARMLAEGTAGARLYRVDGAPEFTHLSYLSWRASSEPAFPWLAAPQPQHMA</sequence>
<keyword evidence="4" id="KW-0804">Transcription</keyword>
<gene>
    <name evidence="6" type="primary">gltR_3</name>
    <name evidence="6" type="ORF">ROA7745_03430</name>
</gene>
<dbReference type="OrthoDB" id="9815174at2"/>
<dbReference type="InterPro" id="IPR036390">
    <property type="entry name" value="WH_DNA-bd_sf"/>
</dbReference>
<dbReference type="PROSITE" id="PS50931">
    <property type="entry name" value="HTH_LYSR"/>
    <property type="match status" value="1"/>
</dbReference>
<evidence type="ECO:0000259" key="5">
    <source>
        <dbReference type="PROSITE" id="PS50931"/>
    </source>
</evidence>
<dbReference type="RefSeq" id="WP_085801521.1">
    <property type="nucleotide sequence ID" value="NZ_FWXB01000015.1"/>
</dbReference>
<dbReference type="GO" id="GO:0000976">
    <property type="term" value="F:transcription cis-regulatory region binding"/>
    <property type="evidence" value="ECO:0007669"/>
    <property type="project" value="TreeGrafter"/>
</dbReference>
<keyword evidence="3" id="KW-0238">DNA-binding</keyword>
<dbReference type="Proteomes" id="UP000193224">
    <property type="component" value="Unassembled WGS sequence"/>
</dbReference>
<evidence type="ECO:0000313" key="6">
    <source>
        <dbReference type="EMBL" id="SMC13579.1"/>
    </source>
</evidence>
<protein>
    <submittedName>
        <fullName evidence="6">HTH-type transcriptional regulator GltR</fullName>
    </submittedName>
</protein>
<keyword evidence="7" id="KW-1185">Reference proteome</keyword>
<dbReference type="EMBL" id="FWXB01000015">
    <property type="protein sequence ID" value="SMC13579.1"/>
    <property type="molecule type" value="Genomic_DNA"/>
</dbReference>
<dbReference type="InterPro" id="IPR005119">
    <property type="entry name" value="LysR_subst-bd"/>
</dbReference>